<feature type="compositionally biased region" description="Low complexity" evidence="2">
    <location>
        <begin position="1178"/>
        <end position="1211"/>
    </location>
</feature>
<keyword evidence="5" id="KW-1185">Reference proteome</keyword>
<feature type="domain" description="CFAP91" evidence="3">
    <location>
        <begin position="164"/>
        <end position="234"/>
    </location>
</feature>
<keyword evidence="1" id="KW-0175">Coiled coil</keyword>
<dbReference type="AlphaFoldDB" id="E1ZC23"/>
<dbReference type="RefSeq" id="XP_005848840.1">
    <property type="nucleotide sequence ID" value="XM_005848778.1"/>
</dbReference>
<dbReference type="EMBL" id="GL433841">
    <property type="protein sequence ID" value="EFN56738.1"/>
    <property type="molecule type" value="Genomic_DNA"/>
</dbReference>
<feature type="region of interest" description="Disordered" evidence="2">
    <location>
        <begin position="1"/>
        <end position="29"/>
    </location>
</feature>
<feature type="compositionally biased region" description="Acidic residues" evidence="2">
    <location>
        <begin position="880"/>
        <end position="894"/>
    </location>
</feature>
<feature type="compositionally biased region" description="Polar residues" evidence="2">
    <location>
        <begin position="70"/>
        <end position="85"/>
    </location>
</feature>
<feature type="compositionally biased region" description="Low complexity" evidence="2">
    <location>
        <begin position="41"/>
        <end position="69"/>
    </location>
</feature>
<feature type="coiled-coil region" evidence="1">
    <location>
        <begin position="174"/>
        <end position="238"/>
    </location>
</feature>
<feature type="compositionally biased region" description="Gly residues" evidence="2">
    <location>
        <begin position="10"/>
        <end position="24"/>
    </location>
</feature>
<feature type="compositionally biased region" description="Low complexity" evidence="2">
    <location>
        <begin position="484"/>
        <end position="495"/>
    </location>
</feature>
<protein>
    <recommendedName>
        <fullName evidence="3">CFAP91 domain-containing protein</fullName>
    </recommendedName>
</protein>
<feature type="compositionally biased region" description="Polar residues" evidence="2">
    <location>
        <begin position="384"/>
        <end position="393"/>
    </location>
</feature>
<feature type="compositionally biased region" description="Acidic residues" evidence="2">
    <location>
        <begin position="1168"/>
        <end position="1177"/>
    </location>
</feature>
<sequence length="1253" mass="124360">MSGLAASGAQGSGGSAAARAGGGALPKLHTVTLDGGLLDAAASARPVGGPSSRAGPRGSPRRGAGQARSTWGSASQRHSPATAASGSRGGGERPRQTPGTVMLDKGEAEASFIGALRSHYARNGTAESFAPKFSTSPHSAYGGGGASEAPPGRSPGRSATGPAWLEQQERQLWQEREEELVDAQERRFAQLEDALAAREAKRETYLVHRLEASAADKIQEHRRRQEAAARERQLAAQRAQHLPSLKQAHAATLPPARAASLRRLAARPVFPASAGLAAAVGQTTASISSLSGISTMQAGLESQQAFSPGALGGASAATRAQPGLPRLGSGRLGWREKREAEAARLVDQAYSHIKATKATGGRLLSPLDAAKEAGRRRLADSTPAPRQSPSTSRSWERGVEEHAAAYEARLAAARSEDGVPLAAGCQACARAGSAGAGSPGGSPVGDAAWEEELHDEEPAGSPAQEWRQPTASPTASAAGGEGQGPAPELQLEVAEAVEASADVQAAEEAAPAVLALVEAEAAALFEEKAAGGAEDETEEAAPGVPQGPLRETREGSVSGPEPAQAADEAGAEGASGAQVASSIDGCRSASSSLPLEAPSAEGSSQGPAGSDGIPAADALAALMVAAGSAATLSPDAEQPHSECAPLAEAAPAEEAVGEATVEQLDAPQLPEALAAPPEAAGSAPAAAGAAAEAAEALQEAETPEALFSAGSFAPALRLVLLPEEIAAFETDKAAALAAAVAKVAVSAAVTKAEAEEVPQLPGAAGGSLSTAEEEPALQLPAPADAWVTVNGAAAGQLPEERPATASRPLRLSMLPEEIAAFVLSKAVAEAAAEQQADQPAGEEGKAAQEAEQQAGPAAGEEEAAQEAEQQAGEVTGKDDEPQEACEAAAEEAADEVATAPELGYAEITDAAATECAPPQLLLAAEGASAEGPAEQPTAPAQIVDAVDSTAQDGEEEEEGPTAPPELLLTAGDAAVDDAQAAPLRQLEDATLVQQQAAVSADGPGEQVTAMPLMPPAVPGAQGTSAEELEQAGLLIVQQSLLEHTAQGLALLLPGASFCGDAGPGSGQPADRSAAAAAEEEPGCCAAGCGGAQPQDGPEPAGEHSAAAAADADEAASQACGQGERSAAAVTAADSAEQVQLTGRASASLMFGGGSEVQLLEGAGQPVGDEADPADDAAAEPAPAAAGAEAPEADAEASAASSDAGSDAGAKSADWELEGEEAGAEEAQRAGGEVISAMDLCADLARPAPADDRQ</sequence>
<evidence type="ECO:0000259" key="3">
    <source>
        <dbReference type="Pfam" id="PF14738"/>
    </source>
</evidence>
<feature type="compositionally biased region" description="Low complexity" evidence="2">
    <location>
        <begin position="849"/>
        <end position="858"/>
    </location>
</feature>
<feature type="region of interest" description="Disordered" evidence="2">
    <location>
        <begin position="41"/>
        <end position="106"/>
    </location>
</feature>
<feature type="region of interest" description="Disordered" evidence="2">
    <location>
        <begin position="923"/>
        <end position="965"/>
    </location>
</feature>
<dbReference type="OrthoDB" id="515993at2759"/>
<organism evidence="5">
    <name type="scientific">Chlorella variabilis</name>
    <name type="common">Green alga</name>
    <dbReference type="NCBI Taxonomy" id="554065"/>
    <lineage>
        <taxon>Eukaryota</taxon>
        <taxon>Viridiplantae</taxon>
        <taxon>Chlorophyta</taxon>
        <taxon>core chlorophytes</taxon>
        <taxon>Trebouxiophyceae</taxon>
        <taxon>Chlorellales</taxon>
        <taxon>Chlorellaceae</taxon>
        <taxon>Chlorella clade</taxon>
        <taxon>Chlorella</taxon>
    </lineage>
</organism>
<evidence type="ECO:0000313" key="5">
    <source>
        <dbReference type="Proteomes" id="UP000008141"/>
    </source>
</evidence>
<feature type="compositionally biased region" description="Low complexity" evidence="2">
    <location>
        <begin position="923"/>
        <end position="936"/>
    </location>
</feature>
<dbReference type="GeneID" id="17356068"/>
<feature type="compositionally biased region" description="Low complexity" evidence="2">
    <location>
        <begin position="559"/>
        <end position="601"/>
    </location>
</feature>
<gene>
    <name evidence="4" type="ORF">CHLNCDRAFT_51510</name>
</gene>
<feature type="compositionally biased region" description="Acidic residues" evidence="2">
    <location>
        <begin position="1214"/>
        <end position="1223"/>
    </location>
</feature>
<proteinExistence type="predicted"/>
<feature type="region of interest" description="Disordered" evidence="2">
    <location>
        <begin position="833"/>
        <end position="905"/>
    </location>
</feature>
<reference evidence="4 5" key="1">
    <citation type="journal article" date="2010" name="Plant Cell">
        <title>The Chlorella variabilis NC64A genome reveals adaptation to photosymbiosis, coevolution with viruses, and cryptic sex.</title>
        <authorList>
            <person name="Blanc G."/>
            <person name="Duncan G."/>
            <person name="Agarkova I."/>
            <person name="Borodovsky M."/>
            <person name="Gurnon J."/>
            <person name="Kuo A."/>
            <person name="Lindquist E."/>
            <person name="Lucas S."/>
            <person name="Pangilinan J."/>
            <person name="Polle J."/>
            <person name="Salamov A."/>
            <person name="Terry A."/>
            <person name="Yamada T."/>
            <person name="Dunigan D.D."/>
            <person name="Grigoriev I.V."/>
            <person name="Claverie J.M."/>
            <person name="Van Etten J.L."/>
        </authorList>
    </citation>
    <scope>NUCLEOTIDE SEQUENCE [LARGE SCALE GENOMIC DNA]</scope>
    <source>
        <strain evidence="4 5">NC64A</strain>
    </source>
</reference>
<name>E1ZC23_CHLVA</name>
<dbReference type="Pfam" id="PF14738">
    <property type="entry name" value="CFAP91"/>
    <property type="match status" value="1"/>
</dbReference>
<feature type="region of interest" description="Disordered" evidence="2">
    <location>
        <begin position="527"/>
        <end position="613"/>
    </location>
</feature>
<dbReference type="InterPro" id="IPR032840">
    <property type="entry name" value="CFAP91_dom"/>
</dbReference>
<dbReference type="KEGG" id="cvr:CHLNCDRAFT_51510"/>
<feature type="compositionally biased region" description="Low complexity" evidence="2">
    <location>
        <begin position="1102"/>
        <end position="1118"/>
    </location>
</feature>
<feature type="region of interest" description="Disordered" evidence="2">
    <location>
        <begin position="452"/>
        <end position="495"/>
    </location>
</feature>
<evidence type="ECO:0000256" key="1">
    <source>
        <dbReference type="SAM" id="Coils"/>
    </source>
</evidence>
<evidence type="ECO:0000313" key="4">
    <source>
        <dbReference type="EMBL" id="EFN56738.1"/>
    </source>
</evidence>
<accession>E1ZC23</accession>
<feature type="region of interest" description="Disordered" evidence="2">
    <location>
        <begin position="372"/>
        <end position="398"/>
    </location>
</feature>
<evidence type="ECO:0000256" key="2">
    <source>
        <dbReference type="SAM" id="MobiDB-lite"/>
    </source>
</evidence>
<feature type="region of interest" description="Disordered" evidence="2">
    <location>
        <begin position="311"/>
        <end position="332"/>
    </location>
</feature>
<dbReference type="InParanoid" id="E1ZC23"/>
<dbReference type="Proteomes" id="UP000008141">
    <property type="component" value="Unassembled WGS sequence"/>
</dbReference>
<feature type="region of interest" description="Disordered" evidence="2">
    <location>
        <begin position="128"/>
        <end position="164"/>
    </location>
</feature>
<feature type="region of interest" description="Disordered" evidence="2">
    <location>
        <begin position="1163"/>
        <end position="1230"/>
    </location>
</feature>
<feature type="region of interest" description="Disordered" evidence="2">
    <location>
        <begin position="1088"/>
        <end position="1120"/>
    </location>
</feature>